<accession>W7HR70</accession>
<organism evidence="2 3">
    <name type="scientific">Drechslerella stenobrocha 248</name>
    <dbReference type="NCBI Taxonomy" id="1043628"/>
    <lineage>
        <taxon>Eukaryota</taxon>
        <taxon>Fungi</taxon>
        <taxon>Dikarya</taxon>
        <taxon>Ascomycota</taxon>
        <taxon>Pezizomycotina</taxon>
        <taxon>Orbiliomycetes</taxon>
        <taxon>Orbiliales</taxon>
        <taxon>Orbiliaceae</taxon>
        <taxon>Drechslerella</taxon>
    </lineage>
</organism>
<dbReference type="PANTHER" id="PTHR46082:SF11">
    <property type="entry name" value="AAA+ ATPASE DOMAIN-CONTAINING PROTEIN-RELATED"/>
    <property type="match status" value="1"/>
</dbReference>
<dbReference type="SUPFAM" id="SSF53167">
    <property type="entry name" value="Purine and uridine phosphorylases"/>
    <property type="match status" value="1"/>
</dbReference>
<dbReference type="OrthoDB" id="1577640at2759"/>
<dbReference type="Proteomes" id="UP000024837">
    <property type="component" value="Unassembled WGS sequence"/>
</dbReference>
<dbReference type="HOGENOM" id="CLU_000288_34_22_1"/>
<name>W7HR70_9PEZI</name>
<feature type="region of interest" description="Disordered" evidence="1">
    <location>
        <begin position="477"/>
        <end position="498"/>
    </location>
</feature>
<protein>
    <submittedName>
        <fullName evidence="2">Uncharacterized protein</fullName>
    </submittedName>
</protein>
<feature type="region of interest" description="Disordered" evidence="1">
    <location>
        <begin position="311"/>
        <end position="333"/>
    </location>
</feature>
<dbReference type="Gene3D" id="3.40.50.1580">
    <property type="entry name" value="Nucleoside phosphorylase domain"/>
    <property type="match status" value="1"/>
</dbReference>
<dbReference type="PANTHER" id="PTHR46082">
    <property type="entry name" value="ATP/GTP-BINDING PROTEIN-RELATED"/>
    <property type="match status" value="1"/>
</dbReference>
<dbReference type="InterPro" id="IPR053137">
    <property type="entry name" value="NLR-like"/>
</dbReference>
<dbReference type="InterPro" id="IPR035994">
    <property type="entry name" value="Nucleoside_phosphorylase_sf"/>
</dbReference>
<dbReference type="GO" id="GO:0009116">
    <property type="term" value="P:nucleoside metabolic process"/>
    <property type="evidence" value="ECO:0007669"/>
    <property type="project" value="InterPro"/>
</dbReference>
<dbReference type="GO" id="GO:0003824">
    <property type="term" value="F:catalytic activity"/>
    <property type="evidence" value="ECO:0007669"/>
    <property type="project" value="InterPro"/>
</dbReference>
<gene>
    <name evidence="2" type="ORF">DRE_04219</name>
</gene>
<dbReference type="AlphaFoldDB" id="W7HR70"/>
<dbReference type="EMBL" id="KI966417">
    <property type="protein sequence ID" value="EWC46496.1"/>
    <property type="molecule type" value="Genomic_DNA"/>
</dbReference>
<sequence>MAAGTAMLDEEHGTPLRQSSRDKNNYCLGRIGHHNVVVACLPSGVYGTTSAAGVAHQMLFSFPLIKIVLMVGIGGGNPSARDLRLGDVVISKPRGQFGGVVQYDFGKVTEGGKRICTSALSKPPPVLLTAIASLEAAHLKRGNNIPMYLSEMLKKYPHMAQKFSHQGAENDRLFKAEYNHVDPNSTHCDECDSSRLATRPVREDLNPVVFYGVIASGNQVVKDGVTRDRLARESSNSNDVLCFEMEAAGLMDSFPCLVIRGISDYADSHKNKRWQEYAAATAAACGKELLESIPASDFDLPPEYSLSGLRLSSSSSDMERGFAQPERTDSETMPSSTFIFTSRLYAKDDVPLASLVPDRRYPNQDGYAPLPVDEATDFSVAVDKNFCEPVRIKSTPSDLSFKKAITKLFMARNPGDDILVMADESRVYMLRQPTAFFQRICKLEEVQNWFTNSCLQHQDVYFIIGYRTLRNARLVPQEGALGSSPQKSPPPRRGMAKKDGWSMVGERVYATCYRKVTFKRVAGRDSAMLKSSNRWVLSSKGRLGEEEGADEFIAADIEDDDDTGESVLRTIATGTGEEIWTSLEPRM</sequence>
<evidence type="ECO:0000313" key="2">
    <source>
        <dbReference type="EMBL" id="EWC46496.1"/>
    </source>
</evidence>
<keyword evidence="3" id="KW-1185">Reference proteome</keyword>
<evidence type="ECO:0000256" key="1">
    <source>
        <dbReference type="SAM" id="MobiDB-lite"/>
    </source>
</evidence>
<reference evidence="2 3" key="1">
    <citation type="submission" date="2013-05" db="EMBL/GenBank/DDBJ databases">
        <title>Drechslerella stenobrocha genome reveals carnivorous origination and mechanical trapping mechanism of predatory fungi.</title>
        <authorList>
            <person name="Liu X."/>
            <person name="Zhang W."/>
            <person name="Liu K."/>
        </authorList>
    </citation>
    <scope>NUCLEOTIDE SEQUENCE [LARGE SCALE GENOMIC DNA]</scope>
    <source>
        <strain evidence="2 3">248</strain>
    </source>
</reference>
<proteinExistence type="predicted"/>
<evidence type="ECO:0000313" key="3">
    <source>
        <dbReference type="Proteomes" id="UP000024837"/>
    </source>
</evidence>